<accession>A0A4U0FEK1</accession>
<dbReference type="AlphaFoldDB" id="A0A4U0FEK1"/>
<dbReference type="Gene3D" id="3.20.20.100">
    <property type="entry name" value="NADP-dependent oxidoreductase domain"/>
    <property type="match status" value="1"/>
</dbReference>
<dbReference type="OrthoDB" id="9773828at2"/>
<gene>
    <name evidence="2" type="ORF">E5161_07840</name>
</gene>
<feature type="domain" description="NADP-dependent oxidoreductase" evidence="1">
    <location>
        <begin position="14"/>
        <end position="266"/>
    </location>
</feature>
<dbReference type="CDD" id="cd19097">
    <property type="entry name" value="AKR_unchar"/>
    <property type="match status" value="1"/>
</dbReference>
<protein>
    <submittedName>
        <fullName evidence="2">Aryl-alcohol dehydrogenase</fullName>
    </submittedName>
</protein>
<organism evidence="2 3">
    <name type="scientific">Cohnella pontilimi</name>
    <dbReference type="NCBI Taxonomy" id="2564100"/>
    <lineage>
        <taxon>Bacteria</taxon>
        <taxon>Bacillati</taxon>
        <taxon>Bacillota</taxon>
        <taxon>Bacilli</taxon>
        <taxon>Bacillales</taxon>
        <taxon>Paenibacillaceae</taxon>
        <taxon>Cohnella</taxon>
    </lineage>
</organism>
<sequence>MKLAIGSQLFGMDPDTRGDARISPQEVQAILAYARRAALDMVDTAPDYGRSEFVLGAEGGEALPRKIVTKTPVFHSDSIGYEDMLLLTTSFSRSLWRLRTSRIYGLVVQRGFDLMKPGAEAIYAQLKQWKAEGKVEKIGVFVRDAQELDALLSQYAFDIVQLPVNVLDQRMPDSGALRRLKLKGVEIHARSVFSDGLLLTKPEELPSRYASYRDHLEQYHGKLQDRRMQPVEAALLFIRSVPQIDYAIVEINSLAHLKEVHAAFAVRAGLDFPFRRFALNEELNLMDSM</sequence>
<dbReference type="EMBL" id="SUPK01000003">
    <property type="protein sequence ID" value="TJY42744.1"/>
    <property type="molecule type" value="Genomic_DNA"/>
</dbReference>
<comment type="caution">
    <text evidence="2">The sequence shown here is derived from an EMBL/GenBank/DDBJ whole genome shotgun (WGS) entry which is preliminary data.</text>
</comment>
<dbReference type="SUPFAM" id="SSF51430">
    <property type="entry name" value="NAD(P)-linked oxidoreductase"/>
    <property type="match status" value="1"/>
</dbReference>
<dbReference type="InterPro" id="IPR036812">
    <property type="entry name" value="NAD(P)_OxRdtase_dom_sf"/>
</dbReference>
<dbReference type="Proteomes" id="UP000309673">
    <property type="component" value="Unassembled WGS sequence"/>
</dbReference>
<name>A0A4U0FEK1_9BACL</name>
<dbReference type="InterPro" id="IPR053135">
    <property type="entry name" value="AKR2_Oxidoreductase"/>
</dbReference>
<keyword evidence="3" id="KW-1185">Reference proteome</keyword>
<dbReference type="Pfam" id="PF00248">
    <property type="entry name" value="Aldo_ket_red"/>
    <property type="match status" value="1"/>
</dbReference>
<reference evidence="2 3" key="1">
    <citation type="submission" date="2019-04" db="EMBL/GenBank/DDBJ databases">
        <title>Cohnella sp. nov., isolated from soil.</title>
        <authorList>
            <person name="Kim W."/>
        </authorList>
    </citation>
    <scope>NUCLEOTIDE SEQUENCE [LARGE SCALE GENOMIC DNA]</scope>
    <source>
        <strain evidence="2 3">CAU 1483</strain>
    </source>
</reference>
<dbReference type="PANTHER" id="PTHR43312">
    <property type="entry name" value="D-THREO-ALDOSE 1-DEHYDROGENASE"/>
    <property type="match status" value="1"/>
</dbReference>
<evidence type="ECO:0000313" key="3">
    <source>
        <dbReference type="Proteomes" id="UP000309673"/>
    </source>
</evidence>
<dbReference type="PANTHER" id="PTHR43312:SF1">
    <property type="entry name" value="NADP-DEPENDENT OXIDOREDUCTASE DOMAIN-CONTAINING PROTEIN"/>
    <property type="match status" value="1"/>
</dbReference>
<evidence type="ECO:0000313" key="2">
    <source>
        <dbReference type="EMBL" id="TJY42744.1"/>
    </source>
</evidence>
<evidence type="ECO:0000259" key="1">
    <source>
        <dbReference type="Pfam" id="PF00248"/>
    </source>
</evidence>
<proteinExistence type="predicted"/>
<dbReference type="InterPro" id="IPR023210">
    <property type="entry name" value="NADP_OxRdtase_dom"/>
</dbReference>
<dbReference type="RefSeq" id="WP_136777163.1">
    <property type="nucleotide sequence ID" value="NZ_SUPK01000003.1"/>
</dbReference>